<dbReference type="KEGG" id="abu:Abu_2107"/>
<gene>
    <name evidence="1" type="ordered locus">Abu_2107</name>
</gene>
<dbReference type="EMBL" id="CP000361">
    <property type="protein sequence ID" value="ABV68321.1"/>
    <property type="molecule type" value="Genomic_DNA"/>
</dbReference>
<evidence type="ECO:0000313" key="2">
    <source>
        <dbReference type="Proteomes" id="UP000001136"/>
    </source>
</evidence>
<evidence type="ECO:0000313" key="1">
    <source>
        <dbReference type="EMBL" id="ABV68321.1"/>
    </source>
</evidence>
<protein>
    <submittedName>
        <fullName evidence="1">Uncharacterized protein</fullName>
    </submittedName>
</protein>
<accession>A8EWJ8</accession>
<dbReference type="HOGENOM" id="CLU_3323764_0_0_7"/>
<dbReference type="AlphaFoldDB" id="A8EWJ8"/>
<dbReference type="STRING" id="367737.Abu_2107"/>
<organism evidence="1 2">
    <name type="scientific">Aliarcobacter butzleri (strain RM4018)</name>
    <name type="common">Arcobacter butzleri</name>
    <dbReference type="NCBI Taxonomy" id="367737"/>
    <lineage>
        <taxon>Bacteria</taxon>
        <taxon>Pseudomonadati</taxon>
        <taxon>Campylobacterota</taxon>
        <taxon>Epsilonproteobacteria</taxon>
        <taxon>Campylobacterales</taxon>
        <taxon>Arcobacteraceae</taxon>
        <taxon>Aliarcobacter</taxon>
    </lineage>
</organism>
<sequence>MTKQQVEQKIKELLEKDKRFIGATIEIKFKDRKKKNTK</sequence>
<dbReference type="Proteomes" id="UP000001136">
    <property type="component" value="Chromosome"/>
</dbReference>
<reference evidence="1 2" key="1">
    <citation type="journal article" date="2007" name="PLoS ONE">
        <title>The complete genome sequence and analysis of the Epsilonproteobacterium Arcobacter butzleri.</title>
        <authorList>
            <person name="Miller W.G."/>
            <person name="Parker C.T."/>
            <person name="Rubenfield M."/>
            <person name="Mendz G.L."/>
            <person name="Woesten M.M.S.M."/>
            <person name="Ussery D.W."/>
            <person name="Stolz J.F."/>
            <person name="Binnewies T.T."/>
            <person name="Hallin P.F."/>
            <person name="Wang G."/>
            <person name="Malek J.A."/>
            <person name="Rogosin A."/>
            <person name="Stanker L.H."/>
            <person name="Mandrell R.E."/>
        </authorList>
    </citation>
    <scope>NUCLEOTIDE SEQUENCE [LARGE SCALE GENOMIC DNA]</scope>
    <source>
        <strain evidence="1 2">RM4018</strain>
    </source>
</reference>
<proteinExistence type="predicted"/>
<keyword evidence="2" id="KW-1185">Reference proteome</keyword>
<name>A8EWJ8_ALIB4</name>